<dbReference type="InterPro" id="IPR011050">
    <property type="entry name" value="Pectin_lyase_fold/virulence"/>
</dbReference>
<evidence type="ECO:0000313" key="2">
    <source>
        <dbReference type="EMBL" id="RIJ48854.1"/>
    </source>
</evidence>
<keyword evidence="3" id="KW-1185">Reference proteome</keyword>
<dbReference type="AlphaFoldDB" id="A0A399T1E6"/>
<evidence type="ECO:0000256" key="1">
    <source>
        <dbReference type="SAM" id="SignalP"/>
    </source>
</evidence>
<protein>
    <recommendedName>
        <fullName evidence="4">Pectate lyase superfamily protein domain-containing protein</fullName>
    </recommendedName>
</protein>
<organism evidence="2 3">
    <name type="scientific">Maribellus luteus</name>
    <dbReference type="NCBI Taxonomy" id="2305463"/>
    <lineage>
        <taxon>Bacteria</taxon>
        <taxon>Pseudomonadati</taxon>
        <taxon>Bacteroidota</taxon>
        <taxon>Bacteroidia</taxon>
        <taxon>Marinilabiliales</taxon>
        <taxon>Prolixibacteraceae</taxon>
        <taxon>Maribellus</taxon>
    </lineage>
</organism>
<dbReference type="SUPFAM" id="SSF51126">
    <property type="entry name" value="Pectin lyase-like"/>
    <property type="match status" value="1"/>
</dbReference>
<reference evidence="2 3" key="1">
    <citation type="submission" date="2018-08" db="EMBL/GenBank/DDBJ databases">
        <title>Pallidiluteibacterium maritimus gen. nov., sp. nov., isolated from coastal sediment.</title>
        <authorList>
            <person name="Zhou L.Y."/>
        </authorList>
    </citation>
    <scope>NUCLEOTIDE SEQUENCE [LARGE SCALE GENOMIC DNA]</scope>
    <source>
        <strain evidence="2 3">XSD2</strain>
    </source>
</reference>
<accession>A0A399T1E6</accession>
<dbReference type="Proteomes" id="UP000265926">
    <property type="component" value="Unassembled WGS sequence"/>
</dbReference>
<sequence length="350" mass="38042">MKKTIILPFLFLGLLSWGQAQFVVQNGSKTEVYNNINTAITNAVAGDTLYLPGGGFTITNATIDKTLHWVGHGHYPSETGATMQTRITTGLNFTGNCDNSTFEGIYFTSTLTFGSAEDEATNIEIKRCRILNTLNMRVSNVGNPDLNFHISECVTGFLYANNGSNCLIEKSLIFGPVHYFVQSLFSHNTINASNSNRIIYGCSNSLFNDNVFGYEWGLYNSASNTFNNNIFRSGLPYPPTDGNGNGGNNNIYNVGLENIYTDISHSANVYIFSYENDYHLNVSATGTAELDGSTVSIIGTASDGTNAGVYGTTTPYKTIPYYPHINSANIATEAVNDQLGVNINAEAQSR</sequence>
<dbReference type="EMBL" id="QWGR01000004">
    <property type="protein sequence ID" value="RIJ48854.1"/>
    <property type="molecule type" value="Genomic_DNA"/>
</dbReference>
<name>A0A399T1E6_9BACT</name>
<evidence type="ECO:0008006" key="4">
    <source>
        <dbReference type="Google" id="ProtNLM"/>
    </source>
</evidence>
<comment type="caution">
    <text evidence="2">The sequence shown here is derived from an EMBL/GenBank/DDBJ whole genome shotgun (WGS) entry which is preliminary data.</text>
</comment>
<dbReference type="RefSeq" id="WP_119437774.1">
    <property type="nucleotide sequence ID" value="NZ_QWGR01000004.1"/>
</dbReference>
<feature type="chain" id="PRO_5017253601" description="Pectate lyase superfamily protein domain-containing protein" evidence="1">
    <location>
        <begin position="23"/>
        <end position="350"/>
    </location>
</feature>
<proteinExistence type="predicted"/>
<evidence type="ECO:0000313" key="3">
    <source>
        <dbReference type="Proteomes" id="UP000265926"/>
    </source>
</evidence>
<gene>
    <name evidence="2" type="ORF">D1614_10035</name>
</gene>
<keyword evidence="1" id="KW-0732">Signal</keyword>
<feature type="signal peptide" evidence="1">
    <location>
        <begin position="1"/>
        <end position="22"/>
    </location>
</feature>
<dbReference type="OrthoDB" id="1085134at2"/>